<protein>
    <submittedName>
        <fullName evidence="1">Uncharacterized protein</fullName>
    </submittedName>
</protein>
<sequence>MFQAAANPGFRAGRLI</sequence>
<dbReference type="EMBL" id="GBRH01282432">
    <property type="protein sequence ID" value="JAD15463.1"/>
    <property type="molecule type" value="Transcribed_RNA"/>
</dbReference>
<name>A0A0A8XRP9_ARUDO</name>
<organism evidence="1">
    <name type="scientific">Arundo donax</name>
    <name type="common">Giant reed</name>
    <name type="synonym">Donax arundinaceus</name>
    <dbReference type="NCBI Taxonomy" id="35708"/>
    <lineage>
        <taxon>Eukaryota</taxon>
        <taxon>Viridiplantae</taxon>
        <taxon>Streptophyta</taxon>
        <taxon>Embryophyta</taxon>
        <taxon>Tracheophyta</taxon>
        <taxon>Spermatophyta</taxon>
        <taxon>Magnoliopsida</taxon>
        <taxon>Liliopsida</taxon>
        <taxon>Poales</taxon>
        <taxon>Poaceae</taxon>
        <taxon>PACMAD clade</taxon>
        <taxon>Arundinoideae</taxon>
        <taxon>Arundineae</taxon>
        <taxon>Arundo</taxon>
    </lineage>
</organism>
<reference evidence="1" key="1">
    <citation type="submission" date="2014-09" db="EMBL/GenBank/DDBJ databases">
        <authorList>
            <person name="Magalhaes I.L.F."/>
            <person name="Oliveira U."/>
            <person name="Santos F.R."/>
            <person name="Vidigal T.H.D.A."/>
            <person name="Brescovit A.D."/>
            <person name="Santos A.J."/>
        </authorList>
    </citation>
    <scope>NUCLEOTIDE SEQUENCE</scope>
    <source>
        <tissue evidence="1">Shoot tissue taken approximately 20 cm above the soil surface</tissue>
    </source>
</reference>
<evidence type="ECO:0000313" key="1">
    <source>
        <dbReference type="EMBL" id="JAD15463.1"/>
    </source>
</evidence>
<accession>A0A0A8XRP9</accession>
<dbReference type="AlphaFoldDB" id="A0A0A8XRP9"/>
<reference evidence="1" key="2">
    <citation type="journal article" date="2015" name="Data Brief">
        <title>Shoot transcriptome of the giant reed, Arundo donax.</title>
        <authorList>
            <person name="Barrero R.A."/>
            <person name="Guerrero F.D."/>
            <person name="Moolhuijzen P."/>
            <person name="Goolsby J.A."/>
            <person name="Tidwell J."/>
            <person name="Bellgard S.E."/>
            <person name="Bellgard M.I."/>
        </authorList>
    </citation>
    <scope>NUCLEOTIDE SEQUENCE</scope>
    <source>
        <tissue evidence="1">Shoot tissue taken approximately 20 cm above the soil surface</tissue>
    </source>
</reference>
<proteinExistence type="predicted"/>